<feature type="domain" description="HTH gntR-type" evidence="4">
    <location>
        <begin position="2"/>
        <end position="74"/>
    </location>
</feature>
<accession>A0A4V1GME5</accession>
<dbReference type="AlphaFoldDB" id="A0A4V1GME5"/>
<dbReference type="GO" id="GO:0003700">
    <property type="term" value="F:DNA-binding transcription factor activity"/>
    <property type="evidence" value="ECO:0007669"/>
    <property type="project" value="InterPro"/>
</dbReference>
<protein>
    <recommendedName>
        <fullName evidence="4">HTH gntR-type domain-containing protein</fullName>
    </recommendedName>
</protein>
<dbReference type="EMBL" id="CP029487">
    <property type="protein sequence ID" value="QCT73006.1"/>
    <property type="molecule type" value="Genomic_DNA"/>
</dbReference>
<dbReference type="Pfam" id="PF14503">
    <property type="entry name" value="YhfZ_C"/>
    <property type="match status" value="1"/>
</dbReference>
<keyword evidence="6" id="KW-1185">Reference proteome</keyword>
<organism evidence="5 6">
    <name type="scientific">Eubacterium maltosivorans</name>
    <dbReference type="NCBI Taxonomy" id="2041044"/>
    <lineage>
        <taxon>Bacteria</taxon>
        <taxon>Bacillati</taxon>
        <taxon>Bacillota</taxon>
        <taxon>Clostridia</taxon>
        <taxon>Eubacteriales</taxon>
        <taxon>Eubacteriaceae</taxon>
        <taxon>Eubacterium</taxon>
    </lineage>
</organism>
<dbReference type="Gene3D" id="3.40.190.10">
    <property type="entry name" value="Periplasmic binding protein-like II"/>
    <property type="match status" value="2"/>
</dbReference>
<reference evidence="5 6" key="1">
    <citation type="submission" date="2018-05" db="EMBL/GenBank/DDBJ databases">
        <title>Genome comparison of Eubacterium sp.</title>
        <authorList>
            <person name="Feng Y."/>
            <person name="Sanchez-Andrea I."/>
            <person name="Stams A.J.M."/>
            <person name="De Vos W.M."/>
        </authorList>
    </citation>
    <scope>NUCLEOTIDE SEQUENCE [LARGE SCALE GENOMIC DNA]</scope>
    <source>
        <strain evidence="5 6">YI</strain>
    </source>
</reference>
<keyword evidence="2" id="KW-0238">DNA-binding</keyword>
<evidence type="ECO:0000313" key="5">
    <source>
        <dbReference type="EMBL" id="QCT73006.1"/>
    </source>
</evidence>
<proteinExistence type="predicted"/>
<evidence type="ECO:0000313" key="6">
    <source>
        <dbReference type="Proteomes" id="UP000218387"/>
    </source>
</evidence>
<dbReference type="RefSeq" id="WP_058695671.1">
    <property type="nucleotide sequence ID" value="NZ_CP029487.1"/>
</dbReference>
<dbReference type="SUPFAM" id="SSF46785">
    <property type="entry name" value="Winged helix' DNA-binding domain"/>
    <property type="match status" value="1"/>
</dbReference>
<evidence type="ECO:0000256" key="3">
    <source>
        <dbReference type="ARBA" id="ARBA00023163"/>
    </source>
</evidence>
<dbReference type="Gene3D" id="1.10.10.10">
    <property type="entry name" value="Winged helix-like DNA-binding domain superfamily/Winged helix DNA-binding domain"/>
    <property type="match status" value="1"/>
</dbReference>
<dbReference type="InterPro" id="IPR041444">
    <property type="entry name" value="HTH_41"/>
</dbReference>
<dbReference type="GO" id="GO:0003677">
    <property type="term" value="F:DNA binding"/>
    <property type="evidence" value="ECO:0007669"/>
    <property type="project" value="UniProtKB-KW"/>
</dbReference>
<evidence type="ECO:0000256" key="1">
    <source>
        <dbReference type="ARBA" id="ARBA00023015"/>
    </source>
</evidence>
<gene>
    <name evidence="5" type="ORF">CPZ25_017275</name>
</gene>
<sequence>MKPTFYKKTGLATINIARDFYTMQPGDRVPTIAEYTQRFEVSRGIVQKAIATLEEDACIQTQKNGVKGTFVTGIDYEKLYPYTNWGSLTGTMPVPMTISFSSLTTAICEEMEKSPFPFSFAYVTGSEKRLAALKEMIYDFIIVSKSSAERYLSENDFLERAIELTGCIYSEPYMLYFLDDQKTEIEDGMRMAVDCNSIDQYTISQKLCEGKDVVFVQTPYTSFSELLVKKNVDCFIYRRDGWYNNFQPDLNQRVVELPGYPLEEVTTPVILINRENYGFKKLLCQYITVEKTHEIQEKVISGECAVKFF</sequence>
<evidence type="ECO:0000256" key="2">
    <source>
        <dbReference type="ARBA" id="ARBA00023125"/>
    </source>
</evidence>
<dbReference type="InterPro" id="IPR036390">
    <property type="entry name" value="WH_DNA-bd_sf"/>
</dbReference>
<dbReference type="PROSITE" id="PS50949">
    <property type="entry name" value="HTH_GNTR"/>
    <property type="match status" value="1"/>
</dbReference>
<dbReference type="InterPro" id="IPR000524">
    <property type="entry name" value="Tscrpt_reg_HTH_GntR"/>
</dbReference>
<keyword evidence="3" id="KW-0804">Transcription</keyword>
<name>A0A4V1GME5_EUBML</name>
<dbReference type="InterPro" id="IPR036388">
    <property type="entry name" value="WH-like_DNA-bd_sf"/>
</dbReference>
<dbReference type="Proteomes" id="UP000218387">
    <property type="component" value="Chromosome"/>
</dbReference>
<dbReference type="InterPro" id="IPR032791">
    <property type="entry name" value="YhfZ_C"/>
</dbReference>
<dbReference type="KEGG" id="emt:CPZ25_017275"/>
<keyword evidence="1" id="KW-0805">Transcription regulation</keyword>
<dbReference type="SUPFAM" id="SSF53850">
    <property type="entry name" value="Periplasmic binding protein-like II"/>
    <property type="match status" value="1"/>
</dbReference>
<dbReference type="Pfam" id="PF14502">
    <property type="entry name" value="HTH_41"/>
    <property type="match status" value="1"/>
</dbReference>
<evidence type="ECO:0000259" key="4">
    <source>
        <dbReference type="PROSITE" id="PS50949"/>
    </source>
</evidence>